<dbReference type="SUPFAM" id="SSF56935">
    <property type="entry name" value="Porins"/>
    <property type="match status" value="1"/>
</dbReference>
<evidence type="ECO:0000313" key="9">
    <source>
        <dbReference type="EMBL" id="MBB4624357.1"/>
    </source>
</evidence>
<dbReference type="EMBL" id="JACHOC010000010">
    <property type="protein sequence ID" value="MBB4624357.1"/>
    <property type="molecule type" value="Genomic_DNA"/>
</dbReference>
<dbReference type="InterPro" id="IPR057601">
    <property type="entry name" value="Oar-like_b-barrel"/>
</dbReference>
<evidence type="ECO:0000256" key="4">
    <source>
        <dbReference type="ARBA" id="ARBA00022692"/>
    </source>
</evidence>
<dbReference type="PANTHER" id="PTHR30069:SF46">
    <property type="entry name" value="OAR PROTEIN"/>
    <property type="match status" value="1"/>
</dbReference>
<dbReference type="SUPFAM" id="SSF49464">
    <property type="entry name" value="Carboxypeptidase regulatory domain-like"/>
    <property type="match status" value="1"/>
</dbReference>
<dbReference type="Gene3D" id="2.170.130.10">
    <property type="entry name" value="TonB-dependent receptor, plug domain"/>
    <property type="match status" value="1"/>
</dbReference>
<dbReference type="Gene3D" id="2.60.40.1120">
    <property type="entry name" value="Carboxypeptidase-like, regulatory domain"/>
    <property type="match status" value="1"/>
</dbReference>
<name>A0ABR6KTW9_9BACT</name>
<dbReference type="InterPro" id="IPR039426">
    <property type="entry name" value="TonB-dep_rcpt-like"/>
</dbReference>
<accession>A0ABR6KTW9</accession>
<reference evidence="9 10" key="1">
    <citation type="submission" date="2020-08" db="EMBL/GenBank/DDBJ databases">
        <title>Genomic Encyclopedia of Type Strains, Phase IV (KMG-IV): sequencing the most valuable type-strain genomes for metagenomic binning, comparative biology and taxonomic classification.</title>
        <authorList>
            <person name="Goeker M."/>
        </authorList>
    </citation>
    <scope>NUCLEOTIDE SEQUENCE [LARGE SCALE GENOMIC DNA]</scope>
    <source>
        <strain evidence="9 10">DSM 102983</strain>
    </source>
</reference>
<feature type="domain" description="TonB-dependent transporter Oar-like beta-barrel" evidence="8">
    <location>
        <begin position="351"/>
        <end position="994"/>
    </location>
</feature>
<evidence type="ECO:0000256" key="3">
    <source>
        <dbReference type="ARBA" id="ARBA00022452"/>
    </source>
</evidence>
<protein>
    <recommendedName>
        <fullName evidence="8">TonB-dependent transporter Oar-like beta-barrel domain-containing protein</fullName>
    </recommendedName>
</protein>
<keyword evidence="3" id="KW-1134">Transmembrane beta strand</keyword>
<dbReference type="InterPro" id="IPR037066">
    <property type="entry name" value="Plug_dom_sf"/>
</dbReference>
<keyword evidence="7" id="KW-0732">Signal</keyword>
<keyword evidence="6" id="KW-0998">Cell outer membrane</keyword>
<sequence length="1053" mass="117499">MKNLSVFVLFLFCLTFAVNAQVTTSGISGKVTAEGELLIGATVQAVHELSGTTYGTVTNADGRYSLQGMRIGGPYTVEVSYVGFQKAVYKNITLQLGETYLLDVKLTESLSLDEVVVTASKAALFNSQKTGAAQNFNQSQILSTPTVNRSIFDITKMNPMGINTSSGMSFVGSSNKYNSFQIDGTANNDVFGLSASGTNGDQAGANPISLDAIEEIQVVIAPFDVRQSGFTGGGINAITKSGTNAFHGSVYGYYNNEKFYGKTPGNAKERTRLDDQSSETYGVTLGGPIIKNKLFFFTNFERVKEVYPTTNNIGTESSKLDKNEVGLIIDKISQLTGGYNGGGYGPLDVDTYSNKFLARIDWNANDKNKFTLRYSLLDARSMNFSNKPAAARLNDNGYYMKNSTHSIVAELNTQINPLLANELRMGWTRVRDNRDPLGQAMPYVKIEQLSGNTSLEFGTERFSMANALNQDIFTLTDNLTKMVGNHAITVGTYNEFFKMSNLYLANNYGSYTYSSLDDFLSVGTANEVAPKYYDYSVARTEITGTDRWAPEFGAAQLGFYVQDEWNVTNLLRLTYGVRMDIPLFFDKPLANEAFNNSDIAKQYKVATNQLPSTKVLWSPRVGFRWNPDEDRRTLVRGGIGIFTGRIPFVWISNSFTNTGIEVSRTSFNFRNMPQIKPDGFHFNIDPSKQYESPGTSEVNVVDKDFKYPSVFRTNLAVEHTLPYDIRVSLEGLYSKTLNNILYENINYQHTGSLNNGGDNRPTYKQVDANFTQIMYLTNTNKGYTYNITAKVEKPFDFGLNAMVAYSYGQAKSLTDGNSSQAYSGWKYNPVYGGDVAPELSWSMFDVRNRIVASVSYTKEYAGHFATTVSLFYNGQTGGRYSLLYSNDINGDGYGNDLLYIPTDAEREKMLFTDIVSNGKVTFTAAEQKDAFVKWIEGNKDIRDTKGDHIKRNQLVMPFEHHFDFHIAQNFFMNVAGRRHTLQVNFDILNVGNLFNKKWGLYHQTSTGYDLTPVAAFAGKDGQFTYQFRDPGDMYTNTAITSRWQAQIGLRYIF</sequence>
<gene>
    <name evidence="9" type="ORF">GGQ57_004288</name>
</gene>
<dbReference type="RefSeq" id="WP_183672061.1">
    <property type="nucleotide sequence ID" value="NZ_BMPB01000009.1"/>
</dbReference>
<evidence type="ECO:0000256" key="7">
    <source>
        <dbReference type="SAM" id="SignalP"/>
    </source>
</evidence>
<evidence type="ECO:0000256" key="6">
    <source>
        <dbReference type="ARBA" id="ARBA00023237"/>
    </source>
</evidence>
<evidence type="ECO:0000259" key="8">
    <source>
        <dbReference type="Pfam" id="PF25183"/>
    </source>
</evidence>
<dbReference type="Pfam" id="PF13620">
    <property type="entry name" value="CarboxypepD_reg"/>
    <property type="match status" value="1"/>
</dbReference>
<dbReference type="InterPro" id="IPR036942">
    <property type="entry name" value="Beta-barrel_TonB_sf"/>
</dbReference>
<evidence type="ECO:0000313" key="10">
    <source>
        <dbReference type="Proteomes" id="UP000533637"/>
    </source>
</evidence>
<organism evidence="9 10">
    <name type="scientific">Parabacteroides faecis</name>
    <dbReference type="NCBI Taxonomy" id="1217282"/>
    <lineage>
        <taxon>Bacteria</taxon>
        <taxon>Pseudomonadati</taxon>
        <taxon>Bacteroidota</taxon>
        <taxon>Bacteroidia</taxon>
        <taxon>Bacteroidales</taxon>
        <taxon>Tannerellaceae</taxon>
        <taxon>Parabacteroides</taxon>
    </lineage>
</organism>
<evidence type="ECO:0000256" key="5">
    <source>
        <dbReference type="ARBA" id="ARBA00023136"/>
    </source>
</evidence>
<evidence type="ECO:0000256" key="1">
    <source>
        <dbReference type="ARBA" id="ARBA00004571"/>
    </source>
</evidence>
<feature type="domain" description="TonB-dependent transporter Oar-like beta-barrel" evidence="8">
    <location>
        <begin position="238"/>
        <end position="312"/>
    </location>
</feature>
<feature type="signal peptide" evidence="7">
    <location>
        <begin position="1"/>
        <end position="20"/>
    </location>
</feature>
<keyword evidence="4" id="KW-0812">Transmembrane</keyword>
<dbReference type="Pfam" id="PF25183">
    <property type="entry name" value="OMP_b-brl_4"/>
    <property type="match status" value="2"/>
</dbReference>
<keyword evidence="2" id="KW-0813">Transport</keyword>
<keyword evidence="5" id="KW-0472">Membrane</keyword>
<comment type="caution">
    <text evidence="9">The sequence shown here is derived from an EMBL/GenBank/DDBJ whole genome shotgun (WGS) entry which is preliminary data.</text>
</comment>
<dbReference type="Proteomes" id="UP000533637">
    <property type="component" value="Unassembled WGS sequence"/>
</dbReference>
<evidence type="ECO:0000256" key="2">
    <source>
        <dbReference type="ARBA" id="ARBA00022448"/>
    </source>
</evidence>
<feature type="chain" id="PRO_5045478542" description="TonB-dependent transporter Oar-like beta-barrel domain-containing protein" evidence="7">
    <location>
        <begin position="21"/>
        <end position="1053"/>
    </location>
</feature>
<comment type="subcellular location">
    <subcellularLocation>
        <location evidence="1">Cell outer membrane</location>
        <topology evidence="1">Multi-pass membrane protein</topology>
    </subcellularLocation>
</comment>
<dbReference type="PANTHER" id="PTHR30069">
    <property type="entry name" value="TONB-DEPENDENT OUTER MEMBRANE RECEPTOR"/>
    <property type="match status" value="1"/>
</dbReference>
<proteinExistence type="predicted"/>
<keyword evidence="10" id="KW-1185">Reference proteome</keyword>
<dbReference type="InterPro" id="IPR008969">
    <property type="entry name" value="CarboxyPept-like_regulatory"/>
</dbReference>
<dbReference type="Gene3D" id="2.40.170.20">
    <property type="entry name" value="TonB-dependent receptor, beta-barrel domain"/>
    <property type="match status" value="1"/>
</dbReference>